<protein>
    <submittedName>
        <fullName evidence="2">SnoaL-like domain-containing protein</fullName>
    </submittedName>
</protein>
<gene>
    <name evidence="2" type="ORF">ACFPP7_14155</name>
</gene>
<dbReference type="Pfam" id="PF20409">
    <property type="entry name" value="SnoaL_5"/>
    <property type="match status" value="1"/>
</dbReference>
<dbReference type="Gene3D" id="3.10.450.50">
    <property type="match status" value="1"/>
</dbReference>
<proteinExistence type="predicted"/>
<dbReference type="EMBL" id="JBHSMX010000022">
    <property type="protein sequence ID" value="MFC5522045.1"/>
    <property type="molecule type" value="Genomic_DNA"/>
</dbReference>
<accession>A0ABW0QB96</accession>
<organism evidence="2 3">
    <name type="scientific">Polaromonas jejuensis</name>
    <dbReference type="NCBI Taxonomy" id="457502"/>
    <lineage>
        <taxon>Bacteria</taxon>
        <taxon>Pseudomonadati</taxon>
        <taxon>Pseudomonadota</taxon>
        <taxon>Betaproteobacteria</taxon>
        <taxon>Burkholderiales</taxon>
        <taxon>Comamonadaceae</taxon>
        <taxon>Polaromonas</taxon>
    </lineage>
</organism>
<dbReference type="InterPro" id="IPR046860">
    <property type="entry name" value="SnoaL_5"/>
</dbReference>
<reference evidence="3" key="1">
    <citation type="journal article" date="2019" name="Int. J. Syst. Evol. Microbiol.">
        <title>The Global Catalogue of Microorganisms (GCM) 10K type strain sequencing project: providing services to taxonomists for standard genome sequencing and annotation.</title>
        <authorList>
            <consortium name="The Broad Institute Genomics Platform"/>
            <consortium name="The Broad Institute Genome Sequencing Center for Infectious Disease"/>
            <person name="Wu L."/>
            <person name="Ma J."/>
        </authorList>
    </citation>
    <scope>NUCLEOTIDE SEQUENCE [LARGE SCALE GENOMIC DNA]</scope>
    <source>
        <strain evidence="3">CGMCC 4.7277</strain>
    </source>
</reference>
<name>A0ABW0QB96_9BURK</name>
<dbReference type="Proteomes" id="UP001596084">
    <property type="component" value="Unassembled WGS sequence"/>
</dbReference>
<dbReference type="RefSeq" id="WP_068836016.1">
    <property type="nucleotide sequence ID" value="NZ_JBHSMX010000022.1"/>
</dbReference>
<feature type="domain" description="SnoaL-like" evidence="1">
    <location>
        <begin position="1"/>
        <end position="116"/>
    </location>
</feature>
<comment type="caution">
    <text evidence="2">The sequence shown here is derived from an EMBL/GenBank/DDBJ whole genome shotgun (WGS) entry which is preliminary data.</text>
</comment>
<sequence>MTTQELALAFTKLCKQGEFEEAGKRFWSDEVVSREPMTGEMAEAKGRAAVQAKGVWWYANHEVHSVNVEGPYVHGNQFVVRFTMDVTPKGQARLSMDEVGVYTVQDDKIVEERFFYGS</sequence>
<dbReference type="InterPro" id="IPR032710">
    <property type="entry name" value="NTF2-like_dom_sf"/>
</dbReference>
<dbReference type="SUPFAM" id="SSF54427">
    <property type="entry name" value="NTF2-like"/>
    <property type="match status" value="1"/>
</dbReference>
<evidence type="ECO:0000313" key="3">
    <source>
        <dbReference type="Proteomes" id="UP001596084"/>
    </source>
</evidence>
<evidence type="ECO:0000259" key="1">
    <source>
        <dbReference type="Pfam" id="PF20409"/>
    </source>
</evidence>
<keyword evidence="3" id="KW-1185">Reference proteome</keyword>
<evidence type="ECO:0000313" key="2">
    <source>
        <dbReference type="EMBL" id="MFC5522045.1"/>
    </source>
</evidence>